<dbReference type="PANTHER" id="PTHR45955">
    <property type="entry name" value="PHOSPHOACETYLGLUCOSAMINE MUTASE"/>
    <property type="match status" value="1"/>
</dbReference>
<evidence type="ECO:0000313" key="14">
    <source>
        <dbReference type="Proteomes" id="UP000673691"/>
    </source>
</evidence>
<accession>A0A8H7ZX94</accession>
<keyword evidence="8" id="KW-0413">Isomerase</keyword>
<dbReference type="Proteomes" id="UP000673691">
    <property type="component" value="Unassembled WGS sequence"/>
</dbReference>
<proteinExistence type="inferred from homology"/>
<evidence type="ECO:0000256" key="1">
    <source>
        <dbReference type="ARBA" id="ARBA00000558"/>
    </source>
</evidence>
<dbReference type="InterPro" id="IPR016066">
    <property type="entry name" value="A-D-PHexomutase_CS"/>
</dbReference>
<comment type="caution">
    <text evidence="13">The sequence shown here is derived from an EMBL/GenBank/DDBJ whole genome shotgun (WGS) entry which is preliminary data.</text>
</comment>
<reference evidence="13 14" key="1">
    <citation type="journal article" name="Sci. Rep.">
        <title>Genome-scale phylogenetic analyses confirm Olpidium as the closest living zoosporic fungus to the non-flagellated, terrestrial fungi.</title>
        <authorList>
            <person name="Chang Y."/>
            <person name="Rochon D."/>
            <person name="Sekimoto S."/>
            <person name="Wang Y."/>
            <person name="Chovatia M."/>
            <person name="Sandor L."/>
            <person name="Salamov A."/>
            <person name="Grigoriev I.V."/>
            <person name="Stajich J.E."/>
            <person name="Spatafora J.W."/>
        </authorList>
    </citation>
    <scope>NUCLEOTIDE SEQUENCE [LARGE SCALE GENOMIC DNA]</scope>
    <source>
        <strain evidence="13">S191</strain>
    </source>
</reference>
<feature type="domain" description="Phosphoacetylglucosamine mutase AMG1" evidence="12">
    <location>
        <begin position="208"/>
        <end position="311"/>
    </location>
</feature>
<dbReference type="OrthoDB" id="1928at2759"/>
<dbReference type="AlphaFoldDB" id="A0A8H7ZX94"/>
<dbReference type="PROSITE" id="PS00710">
    <property type="entry name" value="PGM_PMM"/>
    <property type="match status" value="1"/>
</dbReference>
<evidence type="ECO:0000256" key="9">
    <source>
        <dbReference type="ARBA" id="ARBA00031926"/>
    </source>
</evidence>
<dbReference type="InterPro" id="IPR005844">
    <property type="entry name" value="A-D-PHexomutase_a/b/a-I"/>
</dbReference>
<dbReference type="GO" id="GO:0004610">
    <property type="term" value="F:phosphoacetylglucosamine mutase activity"/>
    <property type="evidence" value="ECO:0007669"/>
    <property type="project" value="UniProtKB-EC"/>
</dbReference>
<evidence type="ECO:0000259" key="11">
    <source>
        <dbReference type="Pfam" id="PF02878"/>
    </source>
</evidence>
<comment type="similarity">
    <text evidence="4">Belongs to the phosphohexose mutase family.</text>
</comment>
<evidence type="ECO:0000256" key="2">
    <source>
        <dbReference type="ARBA" id="ARBA00001946"/>
    </source>
</evidence>
<evidence type="ECO:0000313" key="13">
    <source>
        <dbReference type="EMBL" id="KAG5460924.1"/>
    </source>
</evidence>
<dbReference type="Pfam" id="PF21405">
    <property type="entry name" value="AMG1_II"/>
    <property type="match status" value="1"/>
</dbReference>
<organism evidence="13 14">
    <name type="scientific">Olpidium bornovanus</name>
    <dbReference type="NCBI Taxonomy" id="278681"/>
    <lineage>
        <taxon>Eukaryota</taxon>
        <taxon>Fungi</taxon>
        <taxon>Fungi incertae sedis</taxon>
        <taxon>Olpidiomycota</taxon>
        <taxon>Olpidiomycotina</taxon>
        <taxon>Olpidiomycetes</taxon>
        <taxon>Olpidiales</taxon>
        <taxon>Olpidiaceae</taxon>
        <taxon>Olpidium</taxon>
    </lineage>
</organism>
<evidence type="ECO:0000256" key="6">
    <source>
        <dbReference type="ARBA" id="ARBA00022723"/>
    </source>
</evidence>
<comment type="pathway">
    <text evidence="3">Nucleotide-sugar biosynthesis; UDP-N-acetyl-alpha-D-glucosamine biosynthesis; N-acetyl-alpha-D-glucosamine 1-phosphate from alpha-D-glucosamine 6-phosphate (route I): step 2/2.</text>
</comment>
<evidence type="ECO:0000259" key="12">
    <source>
        <dbReference type="Pfam" id="PF21405"/>
    </source>
</evidence>
<dbReference type="GO" id="GO:0005975">
    <property type="term" value="P:carbohydrate metabolic process"/>
    <property type="evidence" value="ECO:0007669"/>
    <property type="project" value="InterPro"/>
</dbReference>
<keyword evidence="14" id="KW-1185">Reference proteome</keyword>
<dbReference type="InterPro" id="IPR049023">
    <property type="entry name" value="AMG1_II"/>
</dbReference>
<dbReference type="PANTHER" id="PTHR45955:SF1">
    <property type="entry name" value="PHOSPHOACETYLGLUCOSAMINE MUTASE"/>
    <property type="match status" value="1"/>
</dbReference>
<evidence type="ECO:0000256" key="7">
    <source>
        <dbReference type="ARBA" id="ARBA00022842"/>
    </source>
</evidence>
<dbReference type="InterPro" id="IPR016055">
    <property type="entry name" value="A-D-PHexomutase_a/b/a-I/II/III"/>
</dbReference>
<dbReference type="FunFam" id="3.40.120.10:FF:000013">
    <property type="entry name" value="Phosphoacetylglucosamine mutase"/>
    <property type="match status" value="1"/>
</dbReference>
<sequence length="381" mass="41099">MVTAAFSSQTVKEASGRHPKLPGLSFQYGTAGFRTKWVSRPRFSRVLDSVMFRSGLLAALRSRKLNGAFVGVMVTASHNPEEVSVPPSRLACHDNGVKLVEPRGEMLQQSWEKHATLLANAADEDALVAALESVVKNEQITGDAPSRVVYAMDTRPSGPALVSALKDGIVAASGVESDYGIMTTPQLHYITRCLNTQGTPEAYGEPSERGYYQKLANAFRDLVSGCERLPTIRVDCANGVGAPKLEELAKTIGEKYLSVKLQNSSIGVKGQLNYQCGADFVKVNVKLPRGLEDLRPGERACALDGDADRIVYFYLDEGPLNSVEYYLVPRGSDYRLSAASSPCSLDKAFRLLDGDKIAGLAAVFIADLVRAAQIPNVNVGV</sequence>
<keyword evidence="6" id="KW-0479">Metal-binding</keyword>
<evidence type="ECO:0000256" key="5">
    <source>
        <dbReference type="ARBA" id="ARBA00012731"/>
    </source>
</evidence>
<keyword evidence="7" id="KW-0460">Magnesium</keyword>
<protein>
    <recommendedName>
        <fullName evidence="5">phosphoacetylglucosamine mutase</fullName>
        <ecNumber evidence="5">5.4.2.3</ecNumber>
    </recommendedName>
    <alternativeName>
        <fullName evidence="10">Acetylglucosamine phosphomutase</fullName>
    </alternativeName>
    <alternativeName>
        <fullName evidence="9">N-acetylglucosamine-phosphate mutase</fullName>
    </alternativeName>
</protein>
<evidence type="ECO:0000256" key="3">
    <source>
        <dbReference type="ARBA" id="ARBA00004865"/>
    </source>
</evidence>
<evidence type="ECO:0000256" key="10">
    <source>
        <dbReference type="ARBA" id="ARBA00032065"/>
    </source>
</evidence>
<comment type="catalytic activity">
    <reaction evidence="1">
        <text>N-acetyl-alpha-D-glucosamine 1-phosphate = N-acetyl-D-glucosamine 6-phosphate</text>
        <dbReference type="Rhea" id="RHEA:23804"/>
        <dbReference type="ChEBI" id="CHEBI:57513"/>
        <dbReference type="ChEBI" id="CHEBI:57776"/>
        <dbReference type="EC" id="5.4.2.3"/>
    </reaction>
</comment>
<dbReference type="SUPFAM" id="SSF53738">
    <property type="entry name" value="Phosphoglucomutase, first 3 domains"/>
    <property type="match status" value="3"/>
</dbReference>
<comment type="cofactor">
    <cofactor evidence="2">
        <name>Mg(2+)</name>
        <dbReference type="ChEBI" id="CHEBI:18420"/>
    </cofactor>
</comment>
<dbReference type="GO" id="GO:0000287">
    <property type="term" value="F:magnesium ion binding"/>
    <property type="evidence" value="ECO:0007669"/>
    <property type="project" value="InterPro"/>
</dbReference>
<evidence type="ECO:0000256" key="8">
    <source>
        <dbReference type="ARBA" id="ARBA00023235"/>
    </source>
</evidence>
<gene>
    <name evidence="13" type="ORF">BJ554DRAFT_6972</name>
</gene>
<name>A0A8H7ZX94_9FUNG</name>
<dbReference type="EMBL" id="JAEFCI010004479">
    <property type="protein sequence ID" value="KAG5460924.1"/>
    <property type="molecule type" value="Genomic_DNA"/>
</dbReference>
<dbReference type="Gene3D" id="3.40.120.10">
    <property type="entry name" value="Alpha-D-Glucose-1,6-Bisphosphate, subunit A, domain 3"/>
    <property type="match status" value="2"/>
</dbReference>
<feature type="non-terminal residue" evidence="13">
    <location>
        <position position="381"/>
    </location>
</feature>
<dbReference type="Pfam" id="PF02878">
    <property type="entry name" value="PGM_PMM_I"/>
    <property type="match status" value="1"/>
</dbReference>
<feature type="domain" description="Alpha-D-phosphohexomutase alpha/beta/alpha" evidence="11">
    <location>
        <begin position="127"/>
        <end position="198"/>
    </location>
</feature>
<dbReference type="GO" id="GO:0006048">
    <property type="term" value="P:UDP-N-acetylglucosamine biosynthetic process"/>
    <property type="evidence" value="ECO:0007669"/>
    <property type="project" value="TreeGrafter"/>
</dbReference>
<dbReference type="EC" id="5.4.2.3" evidence="5"/>
<evidence type="ECO:0000256" key="4">
    <source>
        <dbReference type="ARBA" id="ARBA00010231"/>
    </source>
</evidence>